<feature type="compositionally biased region" description="Basic residues" evidence="6">
    <location>
        <begin position="89"/>
        <end position="99"/>
    </location>
</feature>
<evidence type="ECO:0000256" key="4">
    <source>
        <dbReference type="ARBA" id="ARBA00022989"/>
    </source>
</evidence>
<dbReference type="RefSeq" id="XP_022647352.1">
    <property type="nucleotide sequence ID" value="XM_022791617.1"/>
</dbReference>
<evidence type="ECO:0000313" key="9">
    <source>
        <dbReference type="Proteomes" id="UP000594260"/>
    </source>
</evidence>
<dbReference type="FunCoup" id="A0A7M7J624">
    <property type="interactions" value="507"/>
</dbReference>
<feature type="transmembrane region" description="Helical" evidence="7">
    <location>
        <begin position="392"/>
        <end position="412"/>
    </location>
</feature>
<feature type="compositionally biased region" description="Basic and acidic residues" evidence="6">
    <location>
        <begin position="20"/>
        <end position="34"/>
    </location>
</feature>
<keyword evidence="3 7" id="KW-0812">Transmembrane</keyword>
<dbReference type="KEGG" id="vde:111244448"/>
<evidence type="ECO:0000256" key="5">
    <source>
        <dbReference type="ARBA" id="ARBA00023136"/>
    </source>
</evidence>
<dbReference type="GO" id="GO:0006695">
    <property type="term" value="P:cholesterol biosynthetic process"/>
    <property type="evidence" value="ECO:0007669"/>
    <property type="project" value="TreeGrafter"/>
</dbReference>
<feature type="compositionally biased region" description="Low complexity" evidence="6">
    <location>
        <begin position="60"/>
        <end position="78"/>
    </location>
</feature>
<comment type="similarity">
    <text evidence="2">Belongs to the ERG4/ERG24 family.</text>
</comment>
<feature type="transmembrane region" description="Helical" evidence="7">
    <location>
        <begin position="297"/>
        <end position="318"/>
    </location>
</feature>
<evidence type="ECO:0000256" key="6">
    <source>
        <dbReference type="SAM" id="MobiDB-lite"/>
    </source>
</evidence>
<dbReference type="OMA" id="PNYMGDL"/>
<feature type="transmembrane region" description="Helical" evidence="7">
    <location>
        <begin position="267"/>
        <end position="285"/>
    </location>
</feature>
<dbReference type="GO" id="GO:0005789">
    <property type="term" value="C:endoplasmic reticulum membrane"/>
    <property type="evidence" value="ECO:0007669"/>
    <property type="project" value="TreeGrafter"/>
</dbReference>
<evidence type="ECO:0000313" key="8">
    <source>
        <dbReference type="EnsemblMetazoa" id="XP_022647352"/>
    </source>
</evidence>
<evidence type="ECO:0000256" key="3">
    <source>
        <dbReference type="ARBA" id="ARBA00022692"/>
    </source>
</evidence>
<comment type="subcellular location">
    <subcellularLocation>
        <location evidence="1">Membrane</location>
        <topology evidence="1">Multi-pass membrane protein</topology>
    </subcellularLocation>
</comment>
<feature type="transmembrane region" description="Helical" evidence="7">
    <location>
        <begin position="432"/>
        <end position="453"/>
    </location>
</feature>
<dbReference type="OrthoDB" id="5326588at2759"/>
<keyword evidence="4 7" id="KW-1133">Transmembrane helix</keyword>
<proteinExistence type="inferred from homology"/>
<feature type="transmembrane region" description="Helical" evidence="7">
    <location>
        <begin position="529"/>
        <end position="548"/>
    </location>
</feature>
<dbReference type="AlphaFoldDB" id="A0A7M7J624"/>
<feature type="transmembrane region" description="Helical" evidence="7">
    <location>
        <begin position="183"/>
        <end position="203"/>
    </location>
</feature>
<dbReference type="EnsemblMetazoa" id="XM_022791617">
    <property type="protein sequence ID" value="XP_022647352"/>
    <property type="gene ID" value="LOC111244448"/>
</dbReference>
<keyword evidence="5 7" id="KW-0472">Membrane</keyword>
<dbReference type="PANTHER" id="PTHR21257">
    <property type="entry name" value="DELTA(14)-STEROL REDUCTASE"/>
    <property type="match status" value="1"/>
</dbReference>
<protein>
    <submittedName>
        <fullName evidence="8">Uncharacterized protein</fullName>
    </submittedName>
</protein>
<sequence length="573" mass="63538">MAKSVSPSKGGAARGRPKTKIQERKESGAAEPRGKSAGRSKSRGRSPTPKVTKETKRKSSTSAKRASSKSQASRGRSQSRSRKFEPKQRSRSASRKSVPRRSAAVEKPLEKEKKETSVARSRRSVAAPREASKPRSSVSAASDAPLTRSAISGDKSPYPKTSKVVDFFAKFNKQVKAFGYRRTFVATWWLLSFPVFVLGLHLLCSRDNCYIRFNPTIPKALRVYADPLVLGYGAGVVALQCLLSALPVGRQVHGFGYRRISHLYRSNSLLCLVVSVALFCVGVFYLRLPNTLILQTHRFKCVSAATLLSFIISLVLYAKSFIRVSRSLNHGSPCSPGIQGNYIHDFVHGREVSPRIGRTFDLGLVLVRAGNCIWVLAVLSACIFARTPSGLIFGMSYSVALVSFLQLLYVFLGSLNEVYQLKSAFIQQGVGFLYVFSTIVLAPFCSTLPLRYLVDAKVPDLPLPAYPAILLLSLIGLFLIHYSNSLKYHNARSGGKTLRHGPWSFVRHPNYLGELCCILAWTIPCGKTLLPYAHLAFVALLVIFRSIMCEKDTNADYRNYQQQVRYRVLPPIF</sequence>
<reference evidence="8" key="1">
    <citation type="submission" date="2021-01" db="UniProtKB">
        <authorList>
            <consortium name="EnsemblMetazoa"/>
        </authorList>
    </citation>
    <scope>IDENTIFICATION</scope>
</reference>
<dbReference type="Gene3D" id="1.20.120.1630">
    <property type="match status" value="1"/>
</dbReference>
<dbReference type="Proteomes" id="UP000594260">
    <property type="component" value="Unplaced"/>
</dbReference>
<dbReference type="GO" id="GO:0005637">
    <property type="term" value="C:nuclear inner membrane"/>
    <property type="evidence" value="ECO:0007669"/>
    <property type="project" value="TreeGrafter"/>
</dbReference>
<dbReference type="GO" id="GO:0050613">
    <property type="term" value="F:Delta14-sterol reductase activity"/>
    <property type="evidence" value="ECO:0007669"/>
    <property type="project" value="TreeGrafter"/>
</dbReference>
<accession>A0A7M7J624</accession>
<feature type="region of interest" description="Disordered" evidence="6">
    <location>
        <begin position="1"/>
        <end position="157"/>
    </location>
</feature>
<feature type="compositionally biased region" description="Basic and acidic residues" evidence="6">
    <location>
        <begin position="103"/>
        <end position="117"/>
    </location>
</feature>
<evidence type="ECO:0000256" key="2">
    <source>
        <dbReference type="ARBA" id="ARBA00005402"/>
    </source>
</evidence>
<keyword evidence="9" id="KW-1185">Reference proteome</keyword>
<dbReference type="InParanoid" id="A0A7M7J624"/>
<dbReference type="Pfam" id="PF01222">
    <property type="entry name" value="ERG4_ERG24"/>
    <property type="match status" value="1"/>
</dbReference>
<dbReference type="GeneID" id="111244448"/>
<feature type="transmembrane region" description="Helical" evidence="7">
    <location>
        <begin position="223"/>
        <end position="246"/>
    </location>
</feature>
<name>A0A7M7J624_VARDE</name>
<evidence type="ECO:0000256" key="7">
    <source>
        <dbReference type="SAM" id="Phobius"/>
    </source>
</evidence>
<feature type="transmembrane region" description="Helical" evidence="7">
    <location>
        <begin position="365"/>
        <end position="386"/>
    </location>
</feature>
<dbReference type="PANTHER" id="PTHR21257:SF52">
    <property type="entry name" value="DELTA(14)-STEROL REDUCTASE TM7SF2"/>
    <property type="match status" value="1"/>
</dbReference>
<dbReference type="InterPro" id="IPR001171">
    <property type="entry name" value="ERG24_DHCR-like"/>
</dbReference>
<organism evidence="8 9">
    <name type="scientific">Varroa destructor</name>
    <name type="common">Honeybee mite</name>
    <dbReference type="NCBI Taxonomy" id="109461"/>
    <lineage>
        <taxon>Eukaryota</taxon>
        <taxon>Metazoa</taxon>
        <taxon>Ecdysozoa</taxon>
        <taxon>Arthropoda</taxon>
        <taxon>Chelicerata</taxon>
        <taxon>Arachnida</taxon>
        <taxon>Acari</taxon>
        <taxon>Parasitiformes</taxon>
        <taxon>Mesostigmata</taxon>
        <taxon>Gamasina</taxon>
        <taxon>Dermanyssoidea</taxon>
        <taxon>Varroidae</taxon>
        <taxon>Varroa</taxon>
    </lineage>
</organism>
<feature type="transmembrane region" description="Helical" evidence="7">
    <location>
        <begin position="465"/>
        <end position="484"/>
    </location>
</feature>
<evidence type="ECO:0000256" key="1">
    <source>
        <dbReference type="ARBA" id="ARBA00004141"/>
    </source>
</evidence>